<comment type="caution">
    <text evidence="1">The sequence shown here is derived from an EMBL/GenBank/DDBJ whole genome shotgun (WGS) entry which is preliminary data.</text>
</comment>
<sequence>MPTAREKQDSAFAAYQLAKDHEHALAGERGQTDPDVPLIVDHDDVEFHDAIEAEVSAQVALSAALRAVDD</sequence>
<reference evidence="1" key="1">
    <citation type="submission" date="2022-12" db="EMBL/GenBank/DDBJ databases">
        <authorList>
            <person name="Krivoruchko A.V."/>
            <person name="Elkin A."/>
        </authorList>
    </citation>
    <scope>NUCLEOTIDE SEQUENCE</scope>
    <source>
        <strain evidence="1">IEGM 1391</strain>
    </source>
</reference>
<name>A0ABT4MHL7_9NOCA</name>
<evidence type="ECO:0000313" key="1">
    <source>
        <dbReference type="EMBL" id="MCZ4520487.1"/>
    </source>
</evidence>
<keyword evidence="2" id="KW-1185">Reference proteome</keyword>
<organism evidence="1 2">
    <name type="scientific">Rhodococcus ruber</name>
    <dbReference type="NCBI Taxonomy" id="1830"/>
    <lineage>
        <taxon>Bacteria</taxon>
        <taxon>Bacillati</taxon>
        <taxon>Actinomycetota</taxon>
        <taxon>Actinomycetes</taxon>
        <taxon>Mycobacteriales</taxon>
        <taxon>Nocardiaceae</taxon>
        <taxon>Rhodococcus</taxon>
    </lineage>
</organism>
<gene>
    <name evidence="1" type="ORF">O4220_18400</name>
</gene>
<dbReference type="RefSeq" id="WP_269606830.1">
    <property type="nucleotide sequence ID" value="NZ_JAPWIJ010000007.1"/>
</dbReference>
<dbReference type="EMBL" id="JAPWIJ010000007">
    <property type="protein sequence ID" value="MCZ4520487.1"/>
    <property type="molecule type" value="Genomic_DNA"/>
</dbReference>
<proteinExistence type="predicted"/>
<dbReference type="Proteomes" id="UP001081071">
    <property type="component" value="Unassembled WGS sequence"/>
</dbReference>
<protein>
    <submittedName>
        <fullName evidence="1">Uncharacterized protein</fullName>
    </submittedName>
</protein>
<accession>A0ABT4MHL7</accession>
<evidence type="ECO:0000313" key="2">
    <source>
        <dbReference type="Proteomes" id="UP001081071"/>
    </source>
</evidence>